<feature type="transmembrane region" description="Helical" evidence="1">
    <location>
        <begin position="31"/>
        <end position="55"/>
    </location>
</feature>
<accession>A0A975CGW9</accession>
<proteinExistence type="predicted"/>
<gene>
    <name evidence="2" type="ORF">J1M35_03475</name>
</gene>
<evidence type="ECO:0000313" key="3">
    <source>
        <dbReference type="Proteomes" id="UP000663903"/>
    </source>
</evidence>
<organism evidence="2 3">
    <name type="scientific">Ottowia testudinis</name>
    <dbReference type="NCBI Taxonomy" id="2816950"/>
    <lineage>
        <taxon>Bacteria</taxon>
        <taxon>Pseudomonadati</taxon>
        <taxon>Pseudomonadota</taxon>
        <taxon>Betaproteobacteria</taxon>
        <taxon>Burkholderiales</taxon>
        <taxon>Comamonadaceae</taxon>
        <taxon>Ottowia</taxon>
    </lineage>
</organism>
<keyword evidence="1" id="KW-1133">Transmembrane helix</keyword>
<keyword evidence="3" id="KW-1185">Reference proteome</keyword>
<reference evidence="2" key="1">
    <citation type="submission" date="2021-03" db="EMBL/GenBank/DDBJ databases">
        <title>Ottowia sp. 27C isolated from the cloaca of a Giant Asian pond turtle (Heosemys grandis).</title>
        <authorList>
            <person name="Spergser J."/>
            <person name="Busse H.-J."/>
        </authorList>
    </citation>
    <scope>NUCLEOTIDE SEQUENCE</scope>
    <source>
        <strain evidence="2">27C</strain>
    </source>
</reference>
<dbReference type="Proteomes" id="UP000663903">
    <property type="component" value="Chromosome"/>
</dbReference>
<evidence type="ECO:0000313" key="2">
    <source>
        <dbReference type="EMBL" id="QTD45985.1"/>
    </source>
</evidence>
<keyword evidence="1" id="KW-0472">Membrane</keyword>
<sequence>MADKERDSQPETVVEKRRGKGISHHFRWEGFWMMAPLLFVVVMAMIAGLLAPWLLR</sequence>
<dbReference type="RefSeq" id="WP_208009850.1">
    <property type="nucleotide sequence ID" value="NZ_CP071796.1"/>
</dbReference>
<name>A0A975CGW9_9BURK</name>
<dbReference type="EMBL" id="CP071796">
    <property type="protein sequence ID" value="QTD45985.1"/>
    <property type="molecule type" value="Genomic_DNA"/>
</dbReference>
<dbReference type="KEGG" id="otd:J1M35_03475"/>
<keyword evidence="1" id="KW-0812">Transmembrane</keyword>
<evidence type="ECO:0000256" key="1">
    <source>
        <dbReference type="SAM" id="Phobius"/>
    </source>
</evidence>
<protein>
    <submittedName>
        <fullName evidence="2">Uncharacterized protein</fullName>
    </submittedName>
</protein>
<dbReference type="AlphaFoldDB" id="A0A975CGW9"/>